<name>F2J1Q2_POLGS</name>
<dbReference type="Gene3D" id="3.40.50.300">
    <property type="entry name" value="P-loop containing nucleotide triphosphate hydrolases"/>
    <property type="match status" value="1"/>
</dbReference>
<dbReference type="EMBL" id="CP002568">
    <property type="protein sequence ID" value="ADZ70853.1"/>
    <property type="molecule type" value="Genomic_DNA"/>
</dbReference>
<dbReference type="InterPro" id="IPR003439">
    <property type="entry name" value="ABC_transporter-like_ATP-bd"/>
</dbReference>
<reference evidence="9 10" key="1">
    <citation type="journal article" date="2011" name="J. Bacteriol.">
        <title>Complete genome sequence of Polymorphum gilvum SL003B-26A1T, a crude oil-degrading bacterium from oil-polluted saline soil.</title>
        <authorList>
            <person name="Li S.G."/>
            <person name="Tang Y.Q."/>
            <person name="Nie Y."/>
            <person name="Cai M."/>
            <person name="Wu X.L."/>
        </authorList>
    </citation>
    <scope>NUCLEOTIDE SEQUENCE [LARGE SCALE GENOMIC DNA]</scope>
    <source>
        <strain evidence="10">LMG 25793 / CGMCC 1.9160 / SL003B-26A1</strain>
    </source>
</reference>
<feature type="domain" description="ABC transporter" evidence="8">
    <location>
        <begin position="13"/>
        <end position="243"/>
    </location>
</feature>
<dbReference type="AlphaFoldDB" id="F2J1Q2"/>
<dbReference type="PANTHER" id="PTHR43875">
    <property type="entry name" value="MALTODEXTRIN IMPORT ATP-BINDING PROTEIN MSMX"/>
    <property type="match status" value="1"/>
</dbReference>
<evidence type="ECO:0000256" key="6">
    <source>
        <dbReference type="ARBA" id="ARBA00022967"/>
    </source>
</evidence>
<dbReference type="Proteomes" id="UP000008130">
    <property type="component" value="Chromosome"/>
</dbReference>
<dbReference type="PROSITE" id="PS50893">
    <property type="entry name" value="ABC_TRANSPORTER_2"/>
    <property type="match status" value="1"/>
</dbReference>
<keyword evidence="10" id="KW-1185">Reference proteome</keyword>
<evidence type="ECO:0000259" key="8">
    <source>
        <dbReference type="PROSITE" id="PS50893"/>
    </source>
</evidence>
<dbReference type="Gene3D" id="2.40.50.140">
    <property type="entry name" value="Nucleic acid-binding proteins"/>
    <property type="match status" value="1"/>
</dbReference>
<organism evidence="9 10">
    <name type="scientific">Polymorphum gilvum (strain LMG 25793 / CGMCC 1.9160 / SL003B-26A1)</name>
    <dbReference type="NCBI Taxonomy" id="991905"/>
    <lineage>
        <taxon>Bacteria</taxon>
        <taxon>Pseudomonadati</taxon>
        <taxon>Pseudomonadota</taxon>
        <taxon>Alphaproteobacteria</taxon>
        <taxon>Rhodobacterales</taxon>
        <taxon>Paracoccaceae</taxon>
        <taxon>Polymorphum</taxon>
    </lineage>
</organism>
<keyword evidence="6" id="KW-1278">Translocase</keyword>
<dbReference type="HOGENOM" id="CLU_000604_1_1_5"/>
<gene>
    <name evidence="9" type="ordered locus">SL003B_2428</name>
</gene>
<dbReference type="PANTHER" id="PTHR43875:SF15">
    <property type="entry name" value="TREHALOSE IMPORT ATP-BINDING PROTEIN SUGC"/>
    <property type="match status" value="1"/>
</dbReference>
<evidence type="ECO:0000313" key="9">
    <source>
        <dbReference type="EMBL" id="ADZ70853.1"/>
    </source>
</evidence>
<dbReference type="FunFam" id="3.40.50.300:FF:000042">
    <property type="entry name" value="Maltose/maltodextrin ABC transporter, ATP-binding protein"/>
    <property type="match status" value="1"/>
</dbReference>
<dbReference type="InterPro" id="IPR012340">
    <property type="entry name" value="NA-bd_OB-fold"/>
</dbReference>
<keyword evidence="2" id="KW-0813">Transport</keyword>
<keyword evidence="7" id="KW-0472">Membrane</keyword>
<comment type="similarity">
    <text evidence="1">Belongs to the ABC transporter superfamily.</text>
</comment>
<dbReference type="InterPro" id="IPR047641">
    <property type="entry name" value="ABC_transpr_MalK/UgpC-like"/>
</dbReference>
<accession>F2J1Q2</accession>
<dbReference type="GO" id="GO:0016887">
    <property type="term" value="F:ATP hydrolysis activity"/>
    <property type="evidence" value="ECO:0007669"/>
    <property type="project" value="InterPro"/>
</dbReference>
<sequence>MAQERRPADMHGLAFETVTKRFDDVVAVDRFDLTVAEGEFVALVGPSGCGKTTTLRMLAGLEEVTDGRIRVGGRDVTQLASRDRNLAMVFQSYALYPHMTAAENIGFALSLKGLPKAEIEVRVREAAERMSIAHLLHRRPRELSGGQRQRVAVARCIVREPAAFLFDEPLSNLDAKLRGSARVEIARLQKGLGITTLYVTHDQVEAMTMADRVVLMDGGRIRQTGTPMELYQRPRDLFVAAFLGAPAMNLVPGVLQRSEAGAEFVADGLRLALPRDAACAGGPATLGIRPESIRAAPDGAGEDATLQATALHVECLGAETLVRFEFAGLTGAEFVARLPGTHAFERGRPVTLSVARDAFHLFDEAGLAVDLPWPARCERPLRAAGA</sequence>
<keyword evidence="5" id="KW-0067">ATP-binding</keyword>
<keyword evidence="4" id="KW-0547">Nucleotide-binding</keyword>
<proteinExistence type="inferred from homology"/>
<protein>
    <submittedName>
        <fullName evidence="9">ABC transporter, nucleotide binding/ATPase protein (Sugar)</fullName>
    </submittedName>
</protein>
<dbReference type="InterPro" id="IPR003593">
    <property type="entry name" value="AAA+_ATPase"/>
</dbReference>
<dbReference type="InterPro" id="IPR013611">
    <property type="entry name" value="Transp-assoc_OB_typ2"/>
</dbReference>
<evidence type="ECO:0000256" key="1">
    <source>
        <dbReference type="ARBA" id="ARBA00005417"/>
    </source>
</evidence>
<dbReference type="KEGG" id="pgv:SL003B_2428"/>
<evidence type="ECO:0000256" key="5">
    <source>
        <dbReference type="ARBA" id="ARBA00022840"/>
    </source>
</evidence>
<dbReference type="Pfam" id="PF08402">
    <property type="entry name" value="TOBE_2"/>
    <property type="match status" value="1"/>
</dbReference>
<dbReference type="InterPro" id="IPR017871">
    <property type="entry name" value="ABC_transporter-like_CS"/>
</dbReference>
<dbReference type="GO" id="GO:0140359">
    <property type="term" value="F:ABC-type transporter activity"/>
    <property type="evidence" value="ECO:0007669"/>
    <property type="project" value="InterPro"/>
</dbReference>
<dbReference type="STRING" id="991905.SL003B_2428"/>
<dbReference type="eggNOG" id="COG3842">
    <property type="taxonomic scope" value="Bacteria"/>
</dbReference>
<dbReference type="GO" id="GO:0055052">
    <property type="term" value="C:ATP-binding cassette (ABC) transporter complex, substrate-binding subunit-containing"/>
    <property type="evidence" value="ECO:0007669"/>
    <property type="project" value="TreeGrafter"/>
</dbReference>
<dbReference type="SUPFAM" id="SSF50331">
    <property type="entry name" value="MOP-like"/>
    <property type="match status" value="1"/>
</dbReference>
<dbReference type="Gene3D" id="2.40.50.100">
    <property type="match status" value="1"/>
</dbReference>
<evidence type="ECO:0000256" key="4">
    <source>
        <dbReference type="ARBA" id="ARBA00022741"/>
    </source>
</evidence>
<dbReference type="InterPro" id="IPR027417">
    <property type="entry name" value="P-loop_NTPase"/>
</dbReference>
<dbReference type="InterPro" id="IPR008995">
    <property type="entry name" value="Mo/tungstate-bd_C_term_dom"/>
</dbReference>
<keyword evidence="3" id="KW-1003">Cell membrane</keyword>
<dbReference type="PROSITE" id="PS00211">
    <property type="entry name" value="ABC_TRANSPORTER_1"/>
    <property type="match status" value="1"/>
</dbReference>
<evidence type="ECO:0000256" key="3">
    <source>
        <dbReference type="ARBA" id="ARBA00022475"/>
    </source>
</evidence>
<dbReference type="Pfam" id="PF00005">
    <property type="entry name" value="ABC_tran"/>
    <property type="match status" value="1"/>
</dbReference>
<dbReference type="GO" id="GO:0008643">
    <property type="term" value="P:carbohydrate transport"/>
    <property type="evidence" value="ECO:0007669"/>
    <property type="project" value="InterPro"/>
</dbReference>
<dbReference type="SUPFAM" id="SSF52540">
    <property type="entry name" value="P-loop containing nucleoside triphosphate hydrolases"/>
    <property type="match status" value="1"/>
</dbReference>
<dbReference type="SMART" id="SM00382">
    <property type="entry name" value="AAA"/>
    <property type="match status" value="1"/>
</dbReference>
<dbReference type="InterPro" id="IPR015855">
    <property type="entry name" value="ABC_transpr_MalK-like"/>
</dbReference>
<evidence type="ECO:0000313" key="10">
    <source>
        <dbReference type="Proteomes" id="UP000008130"/>
    </source>
</evidence>
<evidence type="ECO:0000256" key="2">
    <source>
        <dbReference type="ARBA" id="ARBA00022448"/>
    </source>
</evidence>
<evidence type="ECO:0000256" key="7">
    <source>
        <dbReference type="ARBA" id="ARBA00023136"/>
    </source>
</evidence>
<dbReference type="CDD" id="cd03301">
    <property type="entry name" value="ABC_MalK_N"/>
    <property type="match status" value="1"/>
</dbReference>
<dbReference type="GO" id="GO:0005524">
    <property type="term" value="F:ATP binding"/>
    <property type="evidence" value="ECO:0007669"/>
    <property type="project" value="UniProtKB-KW"/>
</dbReference>